<dbReference type="Proteomes" id="UP000596099">
    <property type="component" value="Chromosome"/>
</dbReference>
<dbReference type="PROSITE" id="PS50928">
    <property type="entry name" value="ABC_TM1"/>
    <property type="match status" value="1"/>
</dbReference>
<keyword evidence="4 7" id="KW-0812">Transmembrane</keyword>
<accession>A0A3P4ARN3</accession>
<evidence type="ECO:0000256" key="6">
    <source>
        <dbReference type="ARBA" id="ARBA00023136"/>
    </source>
</evidence>
<organism evidence="11 12">
    <name type="scientific">Thermus thermophilus</name>
    <dbReference type="NCBI Taxonomy" id="274"/>
    <lineage>
        <taxon>Bacteria</taxon>
        <taxon>Thermotogati</taxon>
        <taxon>Deinococcota</taxon>
        <taxon>Deinococci</taxon>
        <taxon>Thermales</taxon>
        <taxon>Thermaceae</taxon>
        <taxon>Thermus</taxon>
    </lineage>
</organism>
<keyword evidence="6 7" id="KW-0472">Membrane</keyword>
<dbReference type="Proteomes" id="UP000825379">
    <property type="component" value="Chromosome"/>
</dbReference>
<feature type="transmembrane region" description="Helical" evidence="7">
    <location>
        <begin position="146"/>
        <end position="169"/>
    </location>
</feature>
<evidence type="ECO:0000313" key="13">
    <source>
        <dbReference type="Proteomes" id="UP000596099"/>
    </source>
</evidence>
<feature type="transmembrane region" description="Helical" evidence="7">
    <location>
        <begin position="209"/>
        <end position="231"/>
    </location>
</feature>
<reference evidence="11 12" key="1">
    <citation type="submission" date="2018-10" db="EMBL/GenBank/DDBJ databases">
        <authorList>
            <person name="Peiro R."/>
            <person name="Begona"/>
            <person name="Cbmso G."/>
            <person name="Lopez M."/>
            <person name="Gonzalez S."/>
            <person name="Sacristan E."/>
            <person name="Castillo E."/>
        </authorList>
    </citation>
    <scope>NUCLEOTIDE SEQUENCE [LARGE SCALE GENOMIC DNA]</scope>
    <source>
        <strain evidence="11">TTHNAR1</strain>
    </source>
</reference>
<evidence type="ECO:0000256" key="1">
    <source>
        <dbReference type="ARBA" id="ARBA00004651"/>
    </source>
</evidence>
<dbReference type="Proteomes" id="UP000279841">
    <property type="component" value="Chromosome"/>
</dbReference>
<dbReference type="PANTHER" id="PTHR43227">
    <property type="entry name" value="BLL4140 PROTEIN"/>
    <property type="match status" value="1"/>
</dbReference>
<dbReference type="InterPro" id="IPR000515">
    <property type="entry name" value="MetI-like"/>
</dbReference>
<comment type="subcellular location">
    <subcellularLocation>
        <location evidence="1 7">Cell membrane</location>
        <topology evidence="1 7">Multi-pass membrane protein</topology>
    </subcellularLocation>
</comment>
<comment type="similarity">
    <text evidence="7">Belongs to the binding-protein-dependent transport system permease family.</text>
</comment>
<reference evidence="9" key="2">
    <citation type="journal article" date="2021" name="Microbiol. Resour. Announc.">
        <title>Complete Genome Sequence of Thermus thermophilus Strain HB5018, Isolated from Mine Hot Spring in Japan.</title>
        <authorList>
            <person name="Miyazaki K."/>
            <person name="Moriya T."/>
            <person name="Nemoto N."/>
            <person name="Oshima T."/>
            <person name="Yura K."/>
            <person name="Bessho Y."/>
        </authorList>
    </citation>
    <scope>NUCLEOTIDE SEQUENCE</scope>
    <source>
        <strain evidence="9">HB5018</strain>
    </source>
</reference>
<dbReference type="InterPro" id="IPR035906">
    <property type="entry name" value="MetI-like_sf"/>
</dbReference>
<gene>
    <name evidence="11" type="primary">lacF_1</name>
    <name evidence="10" type="ORF">TthAA11_10610</name>
    <name evidence="9" type="ORF">TthHB5018_10540</name>
    <name evidence="11" type="ORF">TTHN1_00783</name>
</gene>
<evidence type="ECO:0000256" key="7">
    <source>
        <dbReference type="RuleBase" id="RU363032"/>
    </source>
</evidence>
<dbReference type="EMBL" id="AP024270">
    <property type="protein sequence ID" value="BCP66120.1"/>
    <property type="molecule type" value="Genomic_DNA"/>
</dbReference>
<evidence type="ECO:0000256" key="4">
    <source>
        <dbReference type="ARBA" id="ARBA00022692"/>
    </source>
</evidence>
<evidence type="ECO:0000256" key="3">
    <source>
        <dbReference type="ARBA" id="ARBA00022475"/>
    </source>
</evidence>
<dbReference type="GO" id="GO:0005886">
    <property type="term" value="C:plasma membrane"/>
    <property type="evidence" value="ECO:0007669"/>
    <property type="project" value="UniProtKB-SubCell"/>
</dbReference>
<dbReference type="SUPFAM" id="SSF161098">
    <property type="entry name" value="MetI-like"/>
    <property type="match status" value="1"/>
</dbReference>
<protein>
    <submittedName>
        <fullName evidence="11">Lactose transport system permease protein LacF</fullName>
    </submittedName>
    <submittedName>
        <fullName evidence="9">Sugar ABC transporter permease</fullName>
    </submittedName>
</protein>
<dbReference type="Gene3D" id="1.10.3720.10">
    <property type="entry name" value="MetI-like"/>
    <property type="match status" value="1"/>
</dbReference>
<evidence type="ECO:0000313" key="11">
    <source>
        <dbReference type="EMBL" id="VCU53024.1"/>
    </source>
</evidence>
<evidence type="ECO:0000313" key="9">
    <source>
        <dbReference type="EMBL" id="BCP66120.1"/>
    </source>
</evidence>
<reference evidence="13" key="3">
    <citation type="submission" date="2021-01" db="EMBL/GenBank/DDBJ databases">
        <title>Complete Genome Sequence of Thermus thermophilus Strain HB5018, Isolated from Mine Onsen Hot Spring.</title>
        <authorList>
            <person name="Miyazaki K."/>
            <person name="Moriya T."/>
            <person name="Nemoto N."/>
            <person name="Oshima T."/>
            <person name="Yura K."/>
            <person name="Bessho Y."/>
        </authorList>
    </citation>
    <scope>NUCLEOTIDE SEQUENCE [LARGE SCALE GENOMIC DNA]</scope>
    <source>
        <strain evidence="13">HB5018</strain>
    </source>
</reference>
<evidence type="ECO:0000313" key="10">
    <source>
        <dbReference type="EMBL" id="BCZ86879.1"/>
    </source>
</evidence>
<feature type="transmembrane region" description="Helical" evidence="7">
    <location>
        <begin position="94"/>
        <end position="115"/>
    </location>
</feature>
<feature type="transmembrane region" description="Helical" evidence="7">
    <location>
        <begin position="251"/>
        <end position="270"/>
    </location>
</feature>
<evidence type="ECO:0000256" key="2">
    <source>
        <dbReference type="ARBA" id="ARBA00022448"/>
    </source>
</evidence>
<sequence>MKDRYLPYLLILPSVLFLLVFFGWPLLSALVLAFREGEGVGLGNFRRMAQDLYFGDALRNTLLLTAIVVPLQLALALAMGLLLERLGRGRDLFLYFWTVPLGISDLAAGIVWLSIFTERGYLNTLLHALGVLEEPVGWLTYEHPTALFLAVVAAEVWRATPLVLVILVAGLQLIPRELHEAAEVFGATPWVRFRKVTLPLLKPSIQTALILRTVLAFEVFAVVVALSGRNLPVLAGEAYFWYADYQNPGVAAAYAVLILLVSVAATLFYLRALRVREEVYG</sequence>
<reference evidence="10" key="4">
    <citation type="submission" date="2021-07" db="EMBL/GenBank/DDBJ databases">
        <title>Complete genome sequences of four Thermus thermophilus strains isolated from Arima Hot Spring in Japan.</title>
        <authorList>
            <person name="Tomariguchi N."/>
            <person name="Ueno Y."/>
            <person name="Miyazaki K."/>
        </authorList>
    </citation>
    <scope>NUCLEOTIDE SEQUENCE</scope>
    <source>
        <strain evidence="10">AA1-1</strain>
    </source>
</reference>
<evidence type="ECO:0000313" key="12">
    <source>
        <dbReference type="Proteomes" id="UP000279841"/>
    </source>
</evidence>
<dbReference type="GO" id="GO:0055085">
    <property type="term" value="P:transmembrane transport"/>
    <property type="evidence" value="ECO:0007669"/>
    <property type="project" value="InterPro"/>
</dbReference>
<proteinExistence type="inferred from homology"/>
<name>A0A3P4ARN3_THETH</name>
<dbReference type="PANTHER" id="PTHR43227:SF7">
    <property type="entry name" value="ARABINOOLIGOSACCHARIDES TRANSPORT SYSTEM PERMEASE PROTEIN ARAP"/>
    <property type="match status" value="1"/>
</dbReference>
<evidence type="ECO:0000256" key="5">
    <source>
        <dbReference type="ARBA" id="ARBA00022989"/>
    </source>
</evidence>
<dbReference type="RefSeq" id="WP_011173058.1">
    <property type="nucleotide sequence ID" value="NZ_AP019792.1"/>
</dbReference>
<keyword evidence="3" id="KW-1003">Cell membrane</keyword>
<dbReference type="InterPro" id="IPR050809">
    <property type="entry name" value="UgpAE/MalFG_permease"/>
</dbReference>
<dbReference type="EMBL" id="AP024926">
    <property type="protein sequence ID" value="BCZ86879.1"/>
    <property type="molecule type" value="Genomic_DNA"/>
</dbReference>
<feature type="domain" description="ABC transmembrane type-1" evidence="8">
    <location>
        <begin position="58"/>
        <end position="269"/>
    </location>
</feature>
<dbReference type="Pfam" id="PF00528">
    <property type="entry name" value="BPD_transp_1"/>
    <property type="match status" value="1"/>
</dbReference>
<dbReference type="EMBL" id="LR027517">
    <property type="protein sequence ID" value="VCU53024.1"/>
    <property type="molecule type" value="Genomic_DNA"/>
</dbReference>
<dbReference type="CDD" id="cd06261">
    <property type="entry name" value="TM_PBP2"/>
    <property type="match status" value="1"/>
</dbReference>
<dbReference type="AlphaFoldDB" id="A0A3P4ARN3"/>
<keyword evidence="5 7" id="KW-1133">Transmembrane helix</keyword>
<keyword evidence="2 7" id="KW-0813">Transport</keyword>
<evidence type="ECO:0000259" key="8">
    <source>
        <dbReference type="PROSITE" id="PS50928"/>
    </source>
</evidence>
<feature type="transmembrane region" description="Helical" evidence="7">
    <location>
        <begin position="57"/>
        <end position="82"/>
    </location>
</feature>